<evidence type="ECO:0000313" key="4">
    <source>
        <dbReference type="Proteomes" id="UP000605361"/>
    </source>
</evidence>
<dbReference type="RefSeq" id="WP_195896942.1">
    <property type="nucleotide sequence ID" value="NZ_JADOGI010000057.1"/>
</dbReference>
<comment type="caution">
    <text evidence="3">The sequence shown here is derived from an EMBL/GenBank/DDBJ whole genome shotgun (WGS) entry which is preliminary data.</text>
</comment>
<protein>
    <submittedName>
        <fullName evidence="3">Transposase</fullName>
    </submittedName>
</protein>
<evidence type="ECO:0000313" key="3">
    <source>
        <dbReference type="EMBL" id="MBF8187983.1"/>
    </source>
</evidence>
<evidence type="ECO:0000256" key="1">
    <source>
        <dbReference type="SAM" id="MobiDB-lite"/>
    </source>
</evidence>
<proteinExistence type="predicted"/>
<feature type="domain" description="Transposase IS701-like DDE" evidence="2">
    <location>
        <begin position="4"/>
        <end position="62"/>
    </location>
</feature>
<gene>
    <name evidence="3" type="ORF">ITP53_20040</name>
</gene>
<dbReference type="Proteomes" id="UP000605361">
    <property type="component" value="Unassembled WGS sequence"/>
</dbReference>
<feature type="region of interest" description="Disordered" evidence="1">
    <location>
        <begin position="1"/>
        <end position="21"/>
    </location>
</feature>
<feature type="region of interest" description="Disordered" evidence="1">
    <location>
        <begin position="56"/>
        <end position="91"/>
    </location>
</feature>
<dbReference type="InterPro" id="IPR038721">
    <property type="entry name" value="IS701-like_DDE_dom"/>
</dbReference>
<reference evidence="3" key="1">
    <citation type="submission" date="2020-11" db="EMBL/GenBank/DDBJ databases">
        <title>Whole-genome analyses of Nonomuraea sp. K274.</title>
        <authorList>
            <person name="Veyisoglu A."/>
        </authorList>
    </citation>
    <scope>NUCLEOTIDE SEQUENCE</scope>
    <source>
        <strain evidence="3">K274</strain>
    </source>
</reference>
<dbReference type="AlphaFoldDB" id="A0A931ACF0"/>
<evidence type="ECO:0000259" key="2">
    <source>
        <dbReference type="Pfam" id="PF13546"/>
    </source>
</evidence>
<name>A0A931ACF0_9ACTN</name>
<organism evidence="3 4">
    <name type="scientific">Nonomuraea cypriaca</name>
    <dbReference type="NCBI Taxonomy" id="1187855"/>
    <lineage>
        <taxon>Bacteria</taxon>
        <taxon>Bacillati</taxon>
        <taxon>Actinomycetota</taxon>
        <taxon>Actinomycetes</taxon>
        <taxon>Streptosporangiales</taxon>
        <taxon>Streptosporangiaceae</taxon>
        <taxon>Nonomuraea</taxon>
    </lineage>
</organism>
<accession>A0A931ACF0</accession>
<sequence length="91" mass="9881">MGDLAVDVSNWSRPDAATSPDRSFCHVYGRSRGAAQIVPGWKYSWIAAPEAGPAPWARSRSTGSCHPATFMGAPWRQPVSGTARHLTQDRD</sequence>
<dbReference type="EMBL" id="JADOGI010000057">
    <property type="protein sequence ID" value="MBF8187983.1"/>
    <property type="molecule type" value="Genomic_DNA"/>
</dbReference>
<keyword evidence="4" id="KW-1185">Reference proteome</keyword>
<dbReference type="Pfam" id="PF13546">
    <property type="entry name" value="DDE_5"/>
    <property type="match status" value="1"/>
</dbReference>